<comment type="caution">
    <text evidence="2">The sequence shown here is derived from an EMBL/GenBank/DDBJ whole genome shotgun (WGS) entry which is preliminary data.</text>
</comment>
<dbReference type="RefSeq" id="WP_244853345.1">
    <property type="nucleotide sequence ID" value="NZ_BORP01000001.1"/>
</dbReference>
<feature type="transmembrane region" description="Helical" evidence="1">
    <location>
        <begin position="9"/>
        <end position="30"/>
    </location>
</feature>
<accession>A0A919X8I8</accession>
<keyword evidence="1" id="KW-0472">Membrane</keyword>
<dbReference type="AlphaFoldDB" id="A0A919X8I8"/>
<evidence type="ECO:0000313" key="2">
    <source>
        <dbReference type="EMBL" id="GIO26377.1"/>
    </source>
</evidence>
<organism evidence="2 3">
    <name type="scientific">Ornithinibacillus bavariensis</name>
    <dbReference type="NCBI Taxonomy" id="545502"/>
    <lineage>
        <taxon>Bacteria</taxon>
        <taxon>Bacillati</taxon>
        <taxon>Bacillota</taxon>
        <taxon>Bacilli</taxon>
        <taxon>Bacillales</taxon>
        <taxon>Bacillaceae</taxon>
        <taxon>Ornithinibacillus</taxon>
    </lineage>
</organism>
<protein>
    <submittedName>
        <fullName evidence="2">Uncharacterized protein</fullName>
    </submittedName>
</protein>
<keyword evidence="3" id="KW-1185">Reference proteome</keyword>
<keyword evidence="1" id="KW-0812">Transmembrane</keyword>
<sequence>MKKKIRWKYTLLAALIGLGILYYLISLFYYEQAEDLYDFPVPFTAKLIKEDEHGISYYWSRASEENGIPFSYEMVLKSNGWEKVKREGASVLYRKGSHEIDLTSTTNHLYIIKIK</sequence>
<reference evidence="2" key="1">
    <citation type="submission" date="2021-03" db="EMBL/GenBank/DDBJ databases">
        <title>Antimicrobial resistance genes in bacteria isolated from Japanese honey, and their potential for conferring macrolide and lincosamide resistance in the American foulbrood pathogen Paenibacillus larvae.</title>
        <authorList>
            <person name="Okamoto M."/>
            <person name="Kumagai M."/>
            <person name="Kanamori H."/>
            <person name="Takamatsu D."/>
        </authorList>
    </citation>
    <scope>NUCLEOTIDE SEQUENCE</scope>
    <source>
        <strain evidence="2">J43TS3</strain>
    </source>
</reference>
<proteinExistence type="predicted"/>
<gene>
    <name evidence="2" type="ORF">J43TS3_09880</name>
</gene>
<name>A0A919X8I8_9BACI</name>
<evidence type="ECO:0000256" key="1">
    <source>
        <dbReference type="SAM" id="Phobius"/>
    </source>
</evidence>
<dbReference type="Proteomes" id="UP000676917">
    <property type="component" value="Unassembled WGS sequence"/>
</dbReference>
<keyword evidence="1" id="KW-1133">Transmembrane helix</keyword>
<evidence type="ECO:0000313" key="3">
    <source>
        <dbReference type="Proteomes" id="UP000676917"/>
    </source>
</evidence>
<dbReference type="EMBL" id="BORP01000001">
    <property type="protein sequence ID" value="GIO26377.1"/>
    <property type="molecule type" value="Genomic_DNA"/>
</dbReference>